<feature type="site" description="Important for activity" evidence="8">
    <location>
        <position position="8"/>
    </location>
</feature>
<dbReference type="Proteomes" id="UP000215771">
    <property type="component" value="Unassembled WGS sequence"/>
</dbReference>
<dbReference type="NCBIfam" id="TIGR01312">
    <property type="entry name" value="XylB"/>
    <property type="match status" value="1"/>
</dbReference>
<protein>
    <recommendedName>
        <fullName evidence="8 10">Xylulose kinase</fullName>
        <shortName evidence="8 10">Xylulokinase</shortName>
        <ecNumber evidence="8 10">2.7.1.17</ecNumber>
    </recommendedName>
</protein>
<dbReference type="HAMAP" id="MF_02220">
    <property type="entry name" value="XylB"/>
    <property type="match status" value="1"/>
</dbReference>
<dbReference type="PROSITE" id="PS00933">
    <property type="entry name" value="FGGY_KINASES_1"/>
    <property type="match status" value="1"/>
</dbReference>
<organism evidence="13 14">
    <name type="scientific">Corynebacterium hadale</name>
    <dbReference type="NCBI Taxonomy" id="2026255"/>
    <lineage>
        <taxon>Bacteria</taxon>
        <taxon>Bacillati</taxon>
        <taxon>Actinomycetota</taxon>
        <taxon>Actinomycetes</taxon>
        <taxon>Mycobacteriales</taxon>
        <taxon>Corynebacteriaceae</taxon>
        <taxon>Corynebacterium</taxon>
    </lineage>
</organism>
<evidence type="ECO:0000256" key="9">
    <source>
        <dbReference type="RuleBase" id="RU003733"/>
    </source>
</evidence>
<evidence type="ECO:0000256" key="8">
    <source>
        <dbReference type="HAMAP-Rule" id="MF_02220"/>
    </source>
</evidence>
<comment type="catalytic activity">
    <reaction evidence="8 10">
        <text>D-xylulose + ATP = D-xylulose 5-phosphate + ADP + H(+)</text>
        <dbReference type="Rhea" id="RHEA:10964"/>
        <dbReference type="ChEBI" id="CHEBI:15378"/>
        <dbReference type="ChEBI" id="CHEBI:17140"/>
        <dbReference type="ChEBI" id="CHEBI:30616"/>
        <dbReference type="ChEBI" id="CHEBI:57737"/>
        <dbReference type="ChEBI" id="CHEBI:456216"/>
        <dbReference type="EC" id="2.7.1.17"/>
    </reaction>
</comment>
<name>A0A269PC90_9CORY</name>
<keyword evidence="2 8" id="KW-0859">Xylose metabolism</keyword>
<comment type="function">
    <text evidence="8">Catalyzes the phosphorylation of D-xylulose to D-xylulose 5-phosphate.</text>
</comment>
<feature type="binding site" evidence="8">
    <location>
        <begin position="69"/>
        <end position="70"/>
    </location>
    <ligand>
        <name>substrate</name>
    </ligand>
</feature>
<evidence type="ECO:0000256" key="4">
    <source>
        <dbReference type="ARBA" id="ARBA00022741"/>
    </source>
</evidence>
<dbReference type="PANTHER" id="PTHR43095:SF5">
    <property type="entry name" value="XYLULOSE KINASE"/>
    <property type="match status" value="1"/>
</dbReference>
<evidence type="ECO:0000256" key="6">
    <source>
        <dbReference type="ARBA" id="ARBA00022840"/>
    </source>
</evidence>
<comment type="similarity">
    <text evidence="1 8 9">Belongs to the FGGY kinase family.</text>
</comment>
<dbReference type="SUPFAM" id="SSF53067">
    <property type="entry name" value="Actin-like ATPase domain"/>
    <property type="match status" value="2"/>
</dbReference>
<comment type="caution">
    <text evidence="13">The sequence shown here is derived from an EMBL/GenBank/DDBJ whole genome shotgun (WGS) entry which is preliminary data.</text>
</comment>
<dbReference type="PIRSF" id="PIRSF000538">
    <property type="entry name" value="GlpK"/>
    <property type="match status" value="1"/>
</dbReference>
<dbReference type="InterPro" id="IPR050406">
    <property type="entry name" value="FGGY_Carb_Kinase"/>
</dbReference>
<evidence type="ECO:0000256" key="7">
    <source>
        <dbReference type="ARBA" id="ARBA00023277"/>
    </source>
</evidence>
<dbReference type="GO" id="GO:0005998">
    <property type="term" value="P:xylulose catabolic process"/>
    <property type="evidence" value="ECO:0007669"/>
    <property type="project" value="UniProtKB-UniRule"/>
</dbReference>
<keyword evidence="6 8" id="KW-0067">ATP-binding</keyword>
<sequence>MSLVLGIDSSTQSTKALLVDASSGEILDQRRAAHPTGTQVDPTAWLDAMREATAGLLERADAVAVGGQQHGMVALDRDNQVVRKAMLWNDTSSAPQALELIDELGGPEASAEKVGSVLVASFTGTKLRWMRDHEPDNAQRTASVCLPHDYLTWHLGGRECLTTDHGDASGTGYYSTRDRVFLPELAEQYLGSQVALPRIAEPSEIVGTTASGAKVAAGTGDNMAAALGMSLEPGDVCVSIGTSGVASAVSTKSVHDKTGGVTGFCDATGNYLPLACTLNGAKVLDFAATMLGVDHHQLAELALAGTPGAHGVTLLPYLDGERTPNRPNAKGQFYGITTTTSREDIARAVVEGLLCSMRDAIEALQRATGVTTERVLLIGGGAKSEAVQKIAPTIFGAPVVVPKASEFVALGAARQAAWALSDEAEPPQWGVHDAQTYEGTYSEQAVAQYEALRDATEHFDEFGQES</sequence>
<dbReference type="Pfam" id="PF02782">
    <property type="entry name" value="FGGY_C"/>
    <property type="match status" value="1"/>
</dbReference>
<dbReference type="InterPro" id="IPR018485">
    <property type="entry name" value="FGGY_C"/>
</dbReference>
<dbReference type="Pfam" id="PF00370">
    <property type="entry name" value="FGGY_N"/>
    <property type="match status" value="1"/>
</dbReference>
<dbReference type="PANTHER" id="PTHR43095">
    <property type="entry name" value="SUGAR KINASE"/>
    <property type="match status" value="1"/>
</dbReference>
<dbReference type="InterPro" id="IPR006000">
    <property type="entry name" value="Xylulokinase"/>
</dbReference>
<evidence type="ECO:0000256" key="10">
    <source>
        <dbReference type="RuleBase" id="RU364073"/>
    </source>
</evidence>
<evidence type="ECO:0000256" key="5">
    <source>
        <dbReference type="ARBA" id="ARBA00022777"/>
    </source>
</evidence>
<keyword evidence="4 8" id="KW-0547">Nucleotide-binding</keyword>
<evidence type="ECO:0000256" key="2">
    <source>
        <dbReference type="ARBA" id="ARBA00022629"/>
    </source>
</evidence>
<keyword evidence="3 8" id="KW-0808">Transferase</keyword>
<evidence type="ECO:0000259" key="12">
    <source>
        <dbReference type="Pfam" id="PF02782"/>
    </source>
</evidence>
<dbReference type="InterPro" id="IPR018484">
    <property type="entry name" value="FGGY_N"/>
</dbReference>
<evidence type="ECO:0000256" key="3">
    <source>
        <dbReference type="ARBA" id="ARBA00022679"/>
    </source>
</evidence>
<dbReference type="GO" id="GO:0042732">
    <property type="term" value="P:D-xylose metabolic process"/>
    <property type="evidence" value="ECO:0007669"/>
    <property type="project" value="UniProtKB-KW"/>
</dbReference>
<dbReference type="GO" id="GO:0005524">
    <property type="term" value="F:ATP binding"/>
    <property type="evidence" value="ECO:0007669"/>
    <property type="project" value="UniProtKB-UniRule"/>
</dbReference>
<evidence type="ECO:0000256" key="1">
    <source>
        <dbReference type="ARBA" id="ARBA00009156"/>
    </source>
</evidence>
<dbReference type="RefSeq" id="WP_095278564.1">
    <property type="nucleotide sequence ID" value="NZ_CP047655.1"/>
</dbReference>
<dbReference type="CDD" id="cd07809">
    <property type="entry name" value="ASKHA_NBD_FGGY_BaXK-like"/>
    <property type="match status" value="1"/>
</dbReference>
<evidence type="ECO:0000259" key="11">
    <source>
        <dbReference type="Pfam" id="PF00370"/>
    </source>
</evidence>
<dbReference type="AlphaFoldDB" id="A0A269PC90"/>
<evidence type="ECO:0000313" key="13">
    <source>
        <dbReference type="EMBL" id="PAJ69081.1"/>
    </source>
</evidence>
<evidence type="ECO:0000313" key="14">
    <source>
        <dbReference type="Proteomes" id="UP000215771"/>
    </source>
</evidence>
<dbReference type="InterPro" id="IPR000577">
    <property type="entry name" value="Carb_kinase_FGGY"/>
</dbReference>
<dbReference type="EMBL" id="NQMQ01000019">
    <property type="protein sequence ID" value="PAJ69081.1"/>
    <property type="molecule type" value="Genomic_DNA"/>
</dbReference>
<dbReference type="PROSITE" id="PS00445">
    <property type="entry name" value="FGGY_KINASES_2"/>
    <property type="match status" value="1"/>
</dbReference>
<dbReference type="InterPro" id="IPR043129">
    <property type="entry name" value="ATPase_NBD"/>
</dbReference>
<keyword evidence="5 8" id="KW-0418">Kinase</keyword>
<feature type="active site" description="Proton acceptor" evidence="8">
    <location>
        <position position="221"/>
    </location>
</feature>
<dbReference type="Gene3D" id="3.30.420.40">
    <property type="match status" value="2"/>
</dbReference>
<gene>
    <name evidence="8 10 13" type="primary">xylB</name>
    <name evidence="13" type="ORF">CIG21_09505</name>
</gene>
<reference evidence="13 14" key="1">
    <citation type="submission" date="2017-08" db="EMBL/GenBank/DDBJ databases">
        <authorList>
            <person name="de Groot N.N."/>
        </authorList>
    </citation>
    <scope>NUCLEOTIDE SEQUENCE [LARGE SCALE GENOMIC DNA]</scope>
    <source>
        <strain evidence="13 14">NBT06-6</strain>
    </source>
</reference>
<dbReference type="EC" id="2.7.1.17" evidence="8 10"/>
<dbReference type="InterPro" id="IPR018483">
    <property type="entry name" value="Carb_kinase_FGGY_CS"/>
</dbReference>
<keyword evidence="7 8" id="KW-0119">Carbohydrate metabolism</keyword>
<proteinExistence type="inferred from homology"/>
<accession>A0A269PC90</accession>
<feature type="domain" description="Carbohydrate kinase FGGY N-terminal" evidence="11">
    <location>
        <begin position="4"/>
        <end position="223"/>
    </location>
</feature>
<dbReference type="GO" id="GO:0004856">
    <property type="term" value="F:D-xylulokinase activity"/>
    <property type="evidence" value="ECO:0007669"/>
    <property type="project" value="UniProtKB-UniRule"/>
</dbReference>
<feature type="domain" description="Carbohydrate kinase FGGY C-terminal" evidence="12">
    <location>
        <begin position="238"/>
        <end position="420"/>
    </location>
</feature>